<name>A0A838X2N5_9CORY</name>
<evidence type="ECO:0000256" key="1">
    <source>
        <dbReference type="SAM" id="MobiDB-lite"/>
    </source>
</evidence>
<keyword evidence="2" id="KW-0472">Membrane</keyword>
<organism evidence="3 4">
    <name type="scientific">Corynebacterium sanguinis</name>
    <dbReference type="NCBI Taxonomy" id="2594913"/>
    <lineage>
        <taxon>Bacteria</taxon>
        <taxon>Bacillati</taxon>
        <taxon>Actinomycetota</taxon>
        <taxon>Actinomycetes</taxon>
        <taxon>Mycobacteriales</taxon>
        <taxon>Corynebacteriaceae</taxon>
        <taxon>Corynebacterium</taxon>
    </lineage>
</organism>
<sequence>MSKFEDGVTGGTGNEGNVKGGPSRRVSLASIKGSRTQQWLLAALLFVLLLAAIPLTWFTWQYARVNIPQPGEIETAQISKIYFSDGVTELART</sequence>
<feature type="transmembrane region" description="Helical" evidence="2">
    <location>
        <begin position="39"/>
        <end position="60"/>
    </location>
</feature>
<reference evidence="3 4" key="1">
    <citation type="submission" date="2020-07" db="EMBL/GenBank/DDBJ databases">
        <authorList>
            <person name="Khare M."/>
        </authorList>
    </citation>
    <scope>NUCLEOTIDE SEQUENCE [LARGE SCALE GENOMIC DNA]</scope>
    <source>
        <strain evidence="3 4">P8776</strain>
    </source>
</reference>
<comment type="caution">
    <text evidence="3">The sequence shown here is derived from an EMBL/GenBank/DDBJ whole genome shotgun (WGS) entry which is preliminary data.</text>
</comment>
<dbReference type="AlphaFoldDB" id="A0A838X2N5"/>
<evidence type="ECO:0000256" key="2">
    <source>
        <dbReference type="SAM" id="Phobius"/>
    </source>
</evidence>
<gene>
    <name evidence="3" type="ORF">H0H28_06585</name>
</gene>
<proteinExistence type="predicted"/>
<evidence type="ECO:0000313" key="4">
    <source>
        <dbReference type="Proteomes" id="UP000580709"/>
    </source>
</evidence>
<keyword evidence="2" id="KW-0812">Transmembrane</keyword>
<keyword evidence="2" id="KW-1133">Transmembrane helix</keyword>
<dbReference type="Proteomes" id="UP000580709">
    <property type="component" value="Unassembled WGS sequence"/>
</dbReference>
<feature type="region of interest" description="Disordered" evidence="1">
    <location>
        <begin position="1"/>
        <end position="23"/>
    </location>
</feature>
<protein>
    <submittedName>
        <fullName evidence="3">Penicillin-binding protein</fullName>
    </submittedName>
</protein>
<feature type="non-terminal residue" evidence="3">
    <location>
        <position position="93"/>
    </location>
</feature>
<keyword evidence="4" id="KW-1185">Reference proteome</keyword>
<evidence type="ECO:0000313" key="3">
    <source>
        <dbReference type="EMBL" id="MBA4504997.1"/>
    </source>
</evidence>
<dbReference type="EMBL" id="JACEOR010000250">
    <property type="protein sequence ID" value="MBA4504997.1"/>
    <property type="molecule type" value="Genomic_DNA"/>
</dbReference>
<accession>A0A838X2N5</accession>